<name>A0ABV1KTY6_9BACL</name>
<evidence type="ECO:0000256" key="1">
    <source>
        <dbReference type="ARBA" id="ARBA00022729"/>
    </source>
</evidence>
<dbReference type="PANTHER" id="PTHR43649">
    <property type="entry name" value="ARABINOSE-BINDING PROTEIN-RELATED"/>
    <property type="match status" value="1"/>
</dbReference>
<protein>
    <submittedName>
        <fullName evidence="4">Extracellular solute-binding protein</fullName>
    </submittedName>
</protein>
<reference evidence="4 5" key="1">
    <citation type="journal article" date="2023" name="Genome Announc.">
        <title>Pan-Genome Analyses of the Genus Cohnella and Proposal of the Novel Species Cohnella silvisoli sp. nov., Isolated from Forest Soil.</title>
        <authorList>
            <person name="Wang C."/>
            <person name="Mao L."/>
            <person name="Bao G."/>
            <person name="Zhu H."/>
        </authorList>
    </citation>
    <scope>NUCLEOTIDE SEQUENCE [LARGE SCALE GENOMIC DNA]</scope>
    <source>
        <strain evidence="4 5">NL03-T5-1</strain>
    </source>
</reference>
<accession>A0ABV1KTY6</accession>
<dbReference type="InterPro" id="IPR050490">
    <property type="entry name" value="Bact_solute-bd_prot1"/>
</dbReference>
<evidence type="ECO:0000313" key="4">
    <source>
        <dbReference type="EMBL" id="MEQ4483569.1"/>
    </source>
</evidence>
<dbReference type="CDD" id="cd13580">
    <property type="entry name" value="PBP2_AlgQ_like_1"/>
    <property type="match status" value="1"/>
</dbReference>
<gene>
    <name evidence="4" type="ORF">QJS35_14335</name>
</gene>
<feature type="region of interest" description="Disordered" evidence="2">
    <location>
        <begin position="28"/>
        <end position="67"/>
    </location>
</feature>
<dbReference type="Gene3D" id="3.40.190.10">
    <property type="entry name" value="Periplasmic binding protein-like II"/>
    <property type="match status" value="2"/>
</dbReference>
<evidence type="ECO:0000256" key="3">
    <source>
        <dbReference type="SAM" id="SignalP"/>
    </source>
</evidence>
<comment type="caution">
    <text evidence="4">The sequence shown here is derived from an EMBL/GenBank/DDBJ whole genome shotgun (WGS) entry which is preliminary data.</text>
</comment>
<proteinExistence type="predicted"/>
<dbReference type="SUPFAM" id="SSF53850">
    <property type="entry name" value="Periplasmic binding protein-like II"/>
    <property type="match status" value="1"/>
</dbReference>
<dbReference type="EMBL" id="JASKHM010000007">
    <property type="protein sequence ID" value="MEQ4483569.1"/>
    <property type="molecule type" value="Genomic_DNA"/>
</dbReference>
<dbReference type="Proteomes" id="UP001493487">
    <property type="component" value="Unassembled WGS sequence"/>
</dbReference>
<evidence type="ECO:0000256" key="2">
    <source>
        <dbReference type="SAM" id="MobiDB-lite"/>
    </source>
</evidence>
<dbReference type="PANTHER" id="PTHR43649:SF33">
    <property type="entry name" value="POLYGALACTURONAN_RHAMNOGALACTURONAN-BINDING PROTEIN YTCQ"/>
    <property type="match status" value="1"/>
</dbReference>
<feature type="signal peptide" evidence="3">
    <location>
        <begin position="1"/>
        <end position="24"/>
    </location>
</feature>
<keyword evidence="5" id="KW-1185">Reference proteome</keyword>
<organism evidence="4 5">
    <name type="scientific">Cohnella silvisoli</name>
    <dbReference type="NCBI Taxonomy" id="2873699"/>
    <lineage>
        <taxon>Bacteria</taxon>
        <taxon>Bacillati</taxon>
        <taxon>Bacillota</taxon>
        <taxon>Bacilli</taxon>
        <taxon>Bacillales</taxon>
        <taxon>Paenibacillaceae</taxon>
        <taxon>Cohnella</taxon>
    </lineage>
</organism>
<keyword evidence="1 3" id="KW-0732">Signal</keyword>
<feature type="compositionally biased region" description="Low complexity" evidence="2">
    <location>
        <begin position="37"/>
        <end position="49"/>
    </location>
</feature>
<sequence length="571" mass="62588">MRKSGGQKLLFASLCLCLIITVAACSSGDNSAKESDSAISSESKASNAEGTAQASAPSNADADSKYDPPVEITAVRGINGNYKFNEGESYDNNVWTQAYEQELGIKLKYKWYVDNTQYEQKIGLDIASNDLPDLFSVNSKDFNNLAENGMIADLTEAYNQYASPLLRSVLESDLKSFEALHYNGKLMAIGQPGNLGEQVNVIWIRKDWLDNVGLSAPKTMDDVLQIADAFTTKDPDRNGKNDTFGLALTNQLFGGGFADLAGFAYGYHAYPNIWIKDGSGKIVYGNVQPEMKTVLEKLQNMYKQGLIDPEFGVKDGGKLAEMTTAGKIGMEYGAFWNPGWPLGDSKKADPKAEWMPYTIVSVDGNPAVGAATVGISGFIVANNKFSNPEALIKLANFTLEKGYGKSAETEFSKFMMSEDGKQLFDLAFMTMAPTSKNIDIMHKVSEAVAKKDGAGLRGEEKSTFESAMRWLEHKDPANWVHYNVFGSGDQSAMALIEGYSKNNQIKVNEFYGSPTPTMVDKQATLAKLESEVFTKIIMGGSLNEFDDFVNQWHKLGGDEMTNEVNELSQRN</sequence>
<dbReference type="PROSITE" id="PS51257">
    <property type="entry name" value="PROKAR_LIPOPROTEIN"/>
    <property type="match status" value="1"/>
</dbReference>
<feature type="chain" id="PRO_5047143367" evidence="3">
    <location>
        <begin position="25"/>
        <end position="571"/>
    </location>
</feature>
<evidence type="ECO:0000313" key="5">
    <source>
        <dbReference type="Proteomes" id="UP001493487"/>
    </source>
</evidence>
<dbReference type="RefSeq" id="WP_232185705.1">
    <property type="nucleotide sequence ID" value="NZ_JAIOAP010000006.1"/>
</dbReference>